<evidence type="ECO:0000256" key="3">
    <source>
        <dbReference type="PIRSR" id="PIRSR606689-1"/>
    </source>
</evidence>
<proteinExistence type="predicted"/>
<sequence>MAQGGLCFQCTLLLTALRIMCYKVFVGWRRPSPIQWLTFRVVCVGLDGAGKSSLLFSAADHTRSASLPSVSPTNGFKVRSVNVPPDCRLEVWDLGGAESIRPFWTHYLRSNTDALIWVVDCADGRRIAQSCQLLIQLLESHVTLHGIPLLVILSKDDIAPAATVKHAEQVFEKAVTKQVGRSCRVHSCSVMRQDGIDEALQWLAGQLSR</sequence>
<keyword evidence="6" id="KW-1185">Reference proteome</keyword>
<dbReference type="PRINTS" id="PR00449">
    <property type="entry name" value="RASTRNSFRMNG"/>
</dbReference>
<feature type="binding site" evidence="4">
    <location>
        <position position="52"/>
    </location>
    <ligand>
        <name>Mg(2+)</name>
        <dbReference type="ChEBI" id="CHEBI:18420"/>
    </ligand>
</feature>
<keyword evidence="4" id="KW-0460">Magnesium</keyword>
<accession>A0AB34K9Z3</accession>
<keyword evidence="4" id="KW-0479">Metal-binding</keyword>
<protein>
    <submittedName>
        <fullName evidence="5">Uncharacterized protein</fullName>
    </submittedName>
</protein>
<reference evidence="5 6" key="1">
    <citation type="journal article" date="2024" name="Science">
        <title>Giant polyketide synthase enzymes in the biosynthesis of giant marine polyether toxins.</title>
        <authorList>
            <person name="Fallon T.R."/>
            <person name="Shende V.V."/>
            <person name="Wierzbicki I.H."/>
            <person name="Pendleton A.L."/>
            <person name="Watervoot N.F."/>
            <person name="Auber R.P."/>
            <person name="Gonzalez D.J."/>
            <person name="Wisecaver J.H."/>
            <person name="Moore B.S."/>
        </authorList>
    </citation>
    <scope>NUCLEOTIDE SEQUENCE [LARGE SCALE GENOMIC DNA]</scope>
    <source>
        <strain evidence="5 6">12B1</strain>
    </source>
</reference>
<dbReference type="GO" id="GO:0046872">
    <property type="term" value="F:metal ion binding"/>
    <property type="evidence" value="ECO:0007669"/>
    <property type="project" value="UniProtKB-KW"/>
</dbReference>
<dbReference type="SMART" id="SM00178">
    <property type="entry name" value="SAR"/>
    <property type="match status" value="1"/>
</dbReference>
<evidence type="ECO:0000256" key="2">
    <source>
        <dbReference type="ARBA" id="ARBA00023134"/>
    </source>
</evidence>
<dbReference type="PROSITE" id="PS51417">
    <property type="entry name" value="ARF"/>
    <property type="match status" value="1"/>
</dbReference>
<keyword evidence="1 3" id="KW-0547">Nucleotide-binding</keyword>
<dbReference type="GO" id="GO:0003924">
    <property type="term" value="F:GTPase activity"/>
    <property type="evidence" value="ECO:0007669"/>
    <property type="project" value="InterPro"/>
</dbReference>
<evidence type="ECO:0000313" key="6">
    <source>
        <dbReference type="Proteomes" id="UP001515480"/>
    </source>
</evidence>
<evidence type="ECO:0000256" key="4">
    <source>
        <dbReference type="PIRSR" id="PIRSR606689-2"/>
    </source>
</evidence>
<feature type="binding site" evidence="4">
    <location>
        <position position="73"/>
    </location>
    <ligand>
        <name>Mg(2+)</name>
        <dbReference type="ChEBI" id="CHEBI:18420"/>
    </ligand>
</feature>
<dbReference type="PANTHER" id="PTHR45697">
    <property type="entry name" value="ADP-RIBOSYLATION FACTOR-LIKE PROTEIN 2-RELATED"/>
    <property type="match status" value="1"/>
</dbReference>
<dbReference type="AlphaFoldDB" id="A0AB34K9Z3"/>
<dbReference type="Pfam" id="PF00025">
    <property type="entry name" value="Arf"/>
    <property type="match status" value="1"/>
</dbReference>
<dbReference type="EMBL" id="JBGBPQ010000001">
    <property type="protein sequence ID" value="KAL1529811.1"/>
    <property type="molecule type" value="Genomic_DNA"/>
</dbReference>
<evidence type="ECO:0000313" key="5">
    <source>
        <dbReference type="EMBL" id="KAL1529811.1"/>
    </source>
</evidence>
<name>A0AB34K9Z3_PRYPA</name>
<comment type="caution">
    <text evidence="5">The sequence shown here is derived from an EMBL/GenBank/DDBJ whole genome shotgun (WGS) entry which is preliminary data.</text>
</comment>
<feature type="binding site" evidence="3">
    <location>
        <begin position="45"/>
        <end position="52"/>
    </location>
    <ligand>
        <name>GTP</name>
        <dbReference type="ChEBI" id="CHEBI:37565"/>
    </ligand>
</feature>
<organism evidence="5 6">
    <name type="scientific">Prymnesium parvum</name>
    <name type="common">Toxic golden alga</name>
    <dbReference type="NCBI Taxonomy" id="97485"/>
    <lineage>
        <taxon>Eukaryota</taxon>
        <taxon>Haptista</taxon>
        <taxon>Haptophyta</taxon>
        <taxon>Prymnesiophyceae</taxon>
        <taxon>Prymnesiales</taxon>
        <taxon>Prymnesiaceae</taxon>
        <taxon>Prymnesium</taxon>
    </lineage>
</organism>
<dbReference type="GO" id="GO:0005525">
    <property type="term" value="F:GTP binding"/>
    <property type="evidence" value="ECO:0007669"/>
    <property type="project" value="UniProtKB-KW"/>
</dbReference>
<feature type="binding site" evidence="3">
    <location>
        <position position="96"/>
    </location>
    <ligand>
        <name>GTP</name>
        <dbReference type="ChEBI" id="CHEBI:37565"/>
    </ligand>
</feature>
<dbReference type="InterPro" id="IPR027417">
    <property type="entry name" value="P-loop_NTPase"/>
</dbReference>
<dbReference type="Proteomes" id="UP001515480">
    <property type="component" value="Unassembled WGS sequence"/>
</dbReference>
<gene>
    <name evidence="5" type="ORF">AB1Y20_000743</name>
</gene>
<dbReference type="SUPFAM" id="SSF52540">
    <property type="entry name" value="P-loop containing nucleoside triphosphate hydrolases"/>
    <property type="match status" value="1"/>
</dbReference>
<dbReference type="SMART" id="SM00177">
    <property type="entry name" value="ARF"/>
    <property type="match status" value="1"/>
</dbReference>
<keyword evidence="2 3" id="KW-0342">GTP-binding</keyword>
<evidence type="ECO:0000256" key="1">
    <source>
        <dbReference type="ARBA" id="ARBA00022741"/>
    </source>
</evidence>
<dbReference type="InterPro" id="IPR044612">
    <property type="entry name" value="ARL2/3"/>
</dbReference>
<dbReference type="Gene3D" id="3.40.50.300">
    <property type="entry name" value="P-loop containing nucleotide triphosphate hydrolases"/>
    <property type="match status" value="1"/>
</dbReference>
<dbReference type="InterPro" id="IPR006689">
    <property type="entry name" value="Small_GTPase_ARF/SAR"/>
</dbReference>